<evidence type="ECO:0000256" key="3">
    <source>
        <dbReference type="ARBA" id="ARBA00022448"/>
    </source>
</evidence>
<dbReference type="PANTHER" id="PTHR31344:SF0">
    <property type="entry name" value="NUCLEAR PORE COMPLEX PROTEIN NUP205"/>
    <property type="match status" value="1"/>
</dbReference>
<evidence type="ECO:0000256" key="1">
    <source>
        <dbReference type="ARBA" id="ARBA00004123"/>
    </source>
</evidence>
<name>A0ABY7EJ22_MYAAR</name>
<accession>A0ABY7EJ22</accession>
<evidence type="ECO:0000313" key="5">
    <source>
        <dbReference type="EMBL" id="WAR08404.1"/>
    </source>
</evidence>
<keyword evidence="3" id="KW-0813">Transport</keyword>
<comment type="similarity">
    <text evidence="2">Belongs to the NUP186/NUP192/NUP205 family.</text>
</comment>
<dbReference type="EMBL" id="CP111017">
    <property type="protein sequence ID" value="WAR08404.1"/>
    <property type="molecule type" value="Genomic_DNA"/>
</dbReference>
<dbReference type="Proteomes" id="UP001164746">
    <property type="component" value="Chromosome 6"/>
</dbReference>
<keyword evidence="6" id="KW-1185">Reference proteome</keyword>
<sequence length="867" mass="96887">MAASGVAVNAAARVWSPFKDLQAVVESAIHRRQTDAVHDLEVMLKKHKTDFLSLLKNNPKNPTHREAVKKSNTVGLLIHGEQRKQTFPSDVIEEAIILSDLFDLNEFAALELLLAGEENRADFPGLTRGLVAVLLYYDGRRSLLNALRTLILSLEGRTFTLGLPPDLTHITNTFILNLVDENLTNKILNMYEEIEVTCAECLFSLSCQRPLGRTDTLQLINHLKGDNSLTADGSLRPVTLALLMALLYCFDVSVLEREDAEDTTVGMPVFSDPAYIQDIHKELRDGSAWAVPGLRAVVQLAWGVTLRQLSQYPQAAGAGEYFEEDEAMIDLAIEGNVFSFLHKSVISVNKLHKEEFYLRRLHGITTDLIYHLPLKVKELRNRGDETARILLAHLQEGQEPPTSLRRDFEDMLYMLCVLYEKDPVDLDLALDYWCPPEPVSQHETFIYRPPQRQVALYKFVRMAGDLLPAALYVPYVKMLTGLASTPKSAEHCYNLLKMNGSTSSTVSWDHIFTSLNQYYNSLRRESPHSGDQSMSYRMHSRVITRQELDGLLAVLELTRRVCEQSDNCRVAMCENQHWSVVMLLFGLVSCAVPPTMKAELLRTLAALARTPEIAATLWQTLEASQILVTVSGGSGGSGAPRGGLGAELEEVEARGEEFAITRAFLSLLASLTDTPVPTALGAGLRPPGFDPYLAYIRDDVFLKFATRAYKSPAEKWEVAESCLRIMCKLLHEYEPVGEHFIDLLVEGPAGNVLANKPAGFNILLHLLKDSRLLQMVLRILDDSMKHFQTYTQAPGQENLEGCALLCLQLLARALDQEAGFVALVREIGSPLLVTPLDRLLLAINPRTGRADFIVTITKRAEEYRFFK</sequence>
<organism evidence="5 6">
    <name type="scientific">Mya arenaria</name>
    <name type="common">Soft-shell clam</name>
    <dbReference type="NCBI Taxonomy" id="6604"/>
    <lineage>
        <taxon>Eukaryota</taxon>
        <taxon>Metazoa</taxon>
        <taxon>Spiralia</taxon>
        <taxon>Lophotrochozoa</taxon>
        <taxon>Mollusca</taxon>
        <taxon>Bivalvia</taxon>
        <taxon>Autobranchia</taxon>
        <taxon>Heteroconchia</taxon>
        <taxon>Euheterodonta</taxon>
        <taxon>Imparidentia</taxon>
        <taxon>Neoheterodontei</taxon>
        <taxon>Myida</taxon>
        <taxon>Myoidea</taxon>
        <taxon>Myidae</taxon>
        <taxon>Mya</taxon>
    </lineage>
</organism>
<evidence type="ECO:0000256" key="2">
    <source>
        <dbReference type="ARBA" id="ARBA00005892"/>
    </source>
</evidence>
<reference evidence="5" key="1">
    <citation type="submission" date="2022-11" db="EMBL/GenBank/DDBJ databases">
        <title>Centuries of genome instability and evolution in soft-shell clam transmissible cancer (bioRxiv).</title>
        <authorList>
            <person name="Hart S.F.M."/>
            <person name="Yonemitsu M.A."/>
            <person name="Giersch R.M."/>
            <person name="Beal B.F."/>
            <person name="Arriagada G."/>
            <person name="Davis B.W."/>
            <person name="Ostrander E.A."/>
            <person name="Goff S.P."/>
            <person name="Metzger M.J."/>
        </authorList>
    </citation>
    <scope>NUCLEOTIDE SEQUENCE</scope>
    <source>
        <strain evidence="5">MELC-2E11</strain>
        <tissue evidence="5">Siphon/mantle</tissue>
    </source>
</reference>
<comment type="subcellular location">
    <subcellularLocation>
        <location evidence="1">Nucleus</location>
    </subcellularLocation>
</comment>
<dbReference type="Pfam" id="PF11894">
    <property type="entry name" value="Nup192"/>
    <property type="match status" value="1"/>
</dbReference>
<gene>
    <name evidence="5" type="ORF">MAR_018362</name>
</gene>
<evidence type="ECO:0000256" key="4">
    <source>
        <dbReference type="ARBA" id="ARBA00023242"/>
    </source>
</evidence>
<evidence type="ECO:0000313" key="6">
    <source>
        <dbReference type="Proteomes" id="UP001164746"/>
    </source>
</evidence>
<keyword evidence="4" id="KW-0539">Nucleus</keyword>
<protein>
    <submittedName>
        <fullName evidence="5">NU205-like protein</fullName>
    </submittedName>
</protein>
<proteinExistence type="inferred from homology"/>
<dbReference type="InterPro" id="IPR021827">
    <property type="entry name" value="Nup186/Nup192/Nup205"/>
</dbReference>
<dbReference type="PANTHER" id="PTHR31344">
    <property type="entry name" value="NUCLEAR PORE COMPLEX PROTEIN NUP205"/>
    <property type="match status" value="1"/>
</dbReference>